<feature type="transmembrane region" description="Helical" evidence="6">
    <location>
        <begin position="300"/>
        <end position="322"/>
    </location>
</feature>
<dbReference type="Pfam" id="PF03739">
    <property type="entry name" value="LptF_LptG"/>
    <property type="match status" value="1"/>
</dbReference>
<keyword evidence="3 6" id="KW-0812">Transmembrane</keyword>
<dbReference type="EMBL" id="LT670817">
    <property type="protein sequence ID" value="SHH59135.1"/>
    <property type="molecule type" value="Genomic_DNA"/>
</dbReference>
<dbReference type="Proteomes" id="UP000189796">
    <property type="component" value="Chromosome I"/>
</dbReference>
<evidence type="ECO:0000256" key="6">
    <source>
        <dbReference type="SAM" id="Phobius"/>
    </source>
</evidence>
<feature type="transmembrane region" description="Helical" evidence="6">
    <location>
        <begin position="86"/>
        <end position="109"/>
    </location>
</feature>
<name>A0A1M5U7V2_9BRAD</name>
<accession>A0A1M5U7V2</accession>
<protein>
    <submittedName>
        <fullName evidence="7">Lipopolysaccharide export LptBFGC system, permease protein LptF</fullName>
    </submittedName>
</protein>
<dbReference type="InterPro" id="IPR005495">
    <property type="entry name" value="LptG/LptF_permease"/>
</dbReference>
<proteinExistence type="predicted"/>
<evidence type="ECO:0000256" key="3">
    <source>
        <dbReference type="ARBA" id="ARBA00022692"/>
    </source>
</evidence>
<evidence type="ECO:0000313" key="7">
    <source>
        <dbReference type="EMBL" id="SHH59135.1"/>
    </source>
</evidence>
<organism evidence="7 8">
    <name type="scientific">Bradyrhizobium erythrophlei</name>
    <dbReference type="NCBI Taxonomy" id="1437360"/>
    <lineage>
        <taxon>Bacteria</taxon>
        <taxon>Pseudomonadati</taxon>
        <taxon>Pseudomonadota</taxon>
        <taxon>Alphaproteobacteria</taxon>
        <taxon>Hyphomicrobiales</taxon>
        <taxon>Nitrobacteraceae</taxon>
        <taxon>Bradyrhizobium</taxon>
    </lineage>
</organism>
<feature type="transmembrane region" description="Helical" evidence="6">
    <location>
        <begin position="6"/>
        <end position="27"/>
    </location>
</feature>
<keyword evidence="5 6" id="KW-0472">Membrane</keyword>
<comment type="subcellular location">
    <subcellularLocation>
        <location evidence="1">Cell membrane</location>
        <topology evidence="1">Multi-pass membrane protein</topology>
    </subcellularLocation>
</comment>
<evidence type="ECO:0000313" key="8">
    <source>
        <dbReference type="Proteomes" id="UP000189796"/>
    </source>
</evidence>
<dbReference type="PANTHER" id="PTHR33529">
    <property type="entry name" value="SLR0882 PROTEIN-RELATED"/>
    <property type="match status" value="1"/>
</dbReference>
<evidence type="ECO:0000256" key="5">
    <source>
        <dbReference type="ARBA" id="ARBA00023136"/>
    </source>
</evidence>
<feature type="transmembrane region" description="Helical" evidence="6">
    <location>
        <begin position="39"/>
        <end position="66"/>
    </location>
</feature>
<evidence type="ECO:0000256" key="4">
    <source>
        <dbReference type="ARBA" id="ARBA00022989"/>
    </source>
</evidence>
<evidence type="ECO:0000256" key="2">
    <source>
        <dbReference type="ARBA" id="ARBA00022475"/>
    </source>
</evidence>
<feature type="transmembrane region" description="Helical" evidence="6">
    <location>
        <begin position="269"/>
        <end position="288"/>
    </location>
</feature>
<dbReference type="AlphaFoldDB" id="A0A1M5U7V2"/>
<dbReference type="GO" id="GO:0043190">
    <property type="term" value="C:ATP-binding cassette (ABC) transporter complex"/>
    <property type="evidence" value="ECO:0007669"/>
    <property type="project" value="TreeGrafter"/>
</dbReference>
<evidence type="ECO:0000256" key="1">
    <source>
        <dbReference type="ARBA" id="ARBA00004651"/>
    </source>
</evidence>
<feature type="transmembrane region" description="Helical" evidence="6">
    <location>
        <begin position="329"/>
        <end position="349"/>
    </location>
</feature>
<keyword evidence="4 6" id="KW-1133">Transmembrane helix</keyword>
<keyword evidence="2" id="KW-1003">Cell membrane</keyword>
<gene>
    <name evidence="7" type="ORF">SAMN05443248_5325</name>
</gene>
<dbReference type="RefSeq" id="WP_172842658.1">
    <property type="nucleotide sequence ID" value="NZ_LT670817.1"/>
</dbReference>
<dbReference type="GO" id="GO:0015920">
    <property type="term" value="P:lipopolysaccharide transport"/>
    <property type="evidence" value="ECO:0007669"/>
    <property type="project" value="TreeGrafter"/>
</dbReference>
<sequence>MFVQLLVALLVVTGALSGILTLVVLFASAPSSVLYSKAVLQIALGALPINFCNVLPIGIAVAAAWYYTDLIDDHAIDALYATGFSYFSVIVPALLLAFLAAAFGFYLSLVEVPRGWSRVLDAIYIGTHDVDPSTLEPQHFYTLNDNSRTFYFGRRLPDDEIAEVFMQERTDDGGERSISSPIGSFVKTPRTTLLYLADAVIQTRKAGERAPTIVSVNRLWIDSGMRGSATPERNSTYLAELGSVAFAAAYNQGDAHYQREWIDEAFKRTIPPILTVTYLLFGVRLALLGLGGRQERPWKLYAICVGVIVHHAVFLLAIDALISLDRRMAWAIAAFIVIEICTGIVVNFVPPAAVRDALAPSSCPPIS</sequence>
<reference evidence="7 8" key="1">
    <citation type="submission" date="2016-11" db="EMBL/GenBank/DDBJ databases">
        <authorList>
            <person name="Jaros S."/>
            <person name="Januszkiewicz K."/>
            <person name="Wedrychowicz H."/>
        </authorList>
    </citation>
    <scope>NUCLEOTIDE SEQUENCE [LARGE SCALE GENOMIC DNA]</scope>
    <source>
        <strain evidence="7 8">GAS138</strain>
    </source>
</reference>
<dbReference type="PANTHER" id="PTHR33529:SF6">
    <property type="entry name" value="YJGP_YJGQ FAMILY PERMEASE"/>
    <property type="match status" value="1"/>
</dbReference>